<protein>
    <submittedName>
        <fullName evidence="2">SH3 domain-containing protein</fullName>
    </submittedName>
</protein>
<dbReference type="EMBL" id="JAGQKX010000005">
    <property type="protein sequence ID" value="MCA9389841.1"/>
    <property type="molecule type" value="Genomic_DNA"/>
</dbReference>
<dbReference type="Gene3D" id="2.60.40.10">
    <property type="entry name" value="Immunoglobulins"/>
    <property type="match status" value="1"/>
</dbReference>
<dbReference type="Gene3D" id="2.30.30.40">
    <property type="entry name" value="SH3 Domains"/>
    <property type="match status" value="1"/>
</dbReference>
<reference evidence="2" key="2">
    <citation type="journal article" date="2021" name="Microbiome">
        <title>Successional dynamics and alternative stable states in a saline activated sludge microbial community over 9 years.</title>
        <authorList>
            <person name="Wang Y."/>
            <person name="Ye J."/>
            <person name="Ju F."/>
            <person name="Liu L."/>
            <person name="Boyd J.A."/>
            <person name="Deng Y."/>
            <person name="Parks D.H."/>
            <person name="Jiang X."/>
            <person name="Yin X."/>
            <person name="Woodcroft B.J."/>
            <person name="Tyson G.W."/>
            <person name="Hugenholtz P."/>
            <person name="Polz M.F."/>
            <person name="Zhang T."/>
        </authorList>
    </citation>
    <scope>NUCLEOTIDE SEQUENCE</scope>
    <source>
        <strain evidence="2">HKST-UBA01</strain>
    </source>
</reference>
<dbReference type="Proteomes" id="UP000701698">
    <property type="component" value="Unassembled WGS sequence"/>
</dbReference>
<accession>A0A955LHE6</accession>
<dbReference type="Pfam" id="PF08239">
    <property type="entry name" value="SH3_3"/>
    <property type="match status" value="1"/>
</dbReference>
<proteinExistence type="predicted"/>
<feature type="domain" description="SH3b" evidence="1">
    <location>
        <begin position="464"/>
        <end position="529"/>
    </location>
</feature>
<evidence type="ECO:0000313" key="2">
    <source>
        <dbReference type="EMBL" id="MCA9389841.1"/>
    </source>
</evidence>
<organism evidence="2 3">
    <name type="scientific">candidate division WWE3 bacterium</name>
    <dbReference type="NCBI Taxonomy" id="2053526"/>
    <lineage>
        <taxon>Bacteria</taxon>
        <taxon>Katanobacteria</taxon>
    </lineage>
</organism>
<sequence length="529" mass="58712">MKKIFLLIGVVIPLLIIFVQSSSLRLLIPKPDAILNITDTDSPLILYIDNRLIGTLPLEQISVSPGSHTFSLYTVEGEEDLSIWWRDEIEVSSGDSLQIVIQSTSSDHISGIGLIRTFSSNGNDISSIFMDPNTVPVTVNGTQYTDFPVILTDVSEGTYDIATASDLYSNISLSLDIPKKTGFEVHIQLFFDYVRSVQHVSGLTIEPTLQLQLPIARRWDWQDQYLAIPAAKLLTKEWKFIDVYQMALPTMTEDDETLRTLEALFVKKQSTFRLPFGFVVTEDGHIYEGMGIWDFDFSSLGLSGITSDGSKCPILILGADVSPEQQKALNFISAFITDEPGTYGEVSSDLVTKKLTTEEVSEYEVTLKNTGWSTWKTDDAHAVKFKAVGSVRADVYHPDLWESPEIASKLTDPIVLPGAETSAFIPLKAPSYPITYTQDFVLIQDDVQMRNPTISVPIEVTGAGKGIEITDTPTGFLNVRETPSFASTLIGAVYPGERYLWLETQADWHKIRLLDGTEGWVNGGFIKDI</sequence>
<gene>
    <name evidence="2" type="ORF">KC571_00390</name>
</gene>
<reference evidence="2" key="1">
    <citation type="submission" date="2020-04" db="EMBL/GenBank/DDBJ databases">
        <authorList>
            <person name="Zhang T."/>
        </authorList>
    </citation>
    <scope>NUCLEOTIDE SEQUENCE</scope>
    <source>
        <strain evidence="2">HKST-UBA01</strain>
    </source>
</reference>
<dbReference type="SMART" id="SM00287">
    <property type="entry name" value="SH3b"/>
    <property type="match status" value="1"/>
</dbReference>
<name>A0A955LHE6_UNCKA</name>
<dbReference type="AlphaFoldDB" id="A0A955LHE6"/>
<dbReference type="InterPro" id="IPR003646">
    <property type="entry name" value="SH3-like_bac-type"/>
</dbReference>
<comment type="caution">
    <text evidence="2">The sequence shown here is derived from an EMBL/GenBank/DDBJ whole genome shotgun (WGS) entry which is preliminary data.</text>
</comment>
<dbReference type="PROSITE" id="PS51781">
    <property type="entry name" value="SH3B"/>
    <property type="match status" value="1"/>
</dbReference>
<evidence type="ECO:0000313" key="3">
    <source>
        <dbReference type="Proteomes" id="UP000701698"/>
    </source>
</evidence>
<dbReference type="InterPro" id="IPR013783">
    <property type="entry name" value="Ig-like_fold"/>
</dbReference>
<evidence type="ECO:0000259" key="1">
    <source>
        <dbReference type="PROSITE" id="PS51781"/>
    </source>
</evidence>